<evidence type="ECO:0000256" key="5">
    <source>
        <dbReference type="ARBA" id="ARBA00023063"/>
    </source>
</evidence>
<evidence type="ECO:0000256" key="1">
    <source>
        <dbReference type="ARBA" id="ARBA00004141"/>
    </source>
</evidence>
<comment type="subcellular location">
    <subcellularLocation>
        <location evidence="1">Membrane</location>
        <topology evidence="1">Multi-pass membrane protein</topology>
    </subcellularLocation>
</comment>
<feature type="transmembrane region" description="Helical" evidence="8">
    <location>
        <begin position="68"/>
        <end position="85"/>
    </location>
</feature>
<feature type="transmembrane region" description="Helical" evidence="8">
    <location>
        <begin position="320"/>
        <end position="344"/>
    </location>
</feature>
<sequence length="520" mass="54031">MVCDTEDQAVLNTSPLLDGDAANDTGDTTSSQVADGNAEELSNFSVPVDGDNRATEFKFLSAKRPHMRTFYVATTTMFVGMWIWTSVAPLQTTILDTSAITESDLATASTMSVLGSMFMRVVGGSFTDRYGASRVMAAALLMASAATCLTTLVETGAAIIVCRFFSGFAGGTLIIAQAWIAKMFSKNVIGTSMGLVLGFGYSGNGFAQAFLGSALLPAFTESMGEKKAWQIALLLTGAAGLLSSIAAACLGNDTPEERFKSTNKNGGVSGQSKLCGGNFLRAARNPATWILSFQYAMSSGTNAALLNIGVFLFVNIKGTSAATASAITSVVGWLGLSCFVGGLISDRATQKTVDLKGRYMTQFGLLAVEGALFVALPFVVDSFAGSATMFLLASMMATWAAGSTFALVPYVDREATGSVAGIVGFLGGLGGILLILLVDHLGSHTGFIIAGSLVMLSGCASRSRLPRAHDRGAQISQTPWGGPHPTVPGSSAGACEGGTKHRFLEEAGSMRLGHSSRDLR</sequence>
<feature type="domain" description="Major facilitator superfamily (MFS) profile" evidence="9">
    <location>
        <begin position="69"/>
        <end position="469"/>
    </location>
</feature>
<dbReference type="SUPFAM" id="SSF103473">
    <property type="entry name" value="MFS general substrate transporter"/>
    <property type="match status" value="1"/>
</dbReference>
<keyword evidence="6 8" id="KW-0472">Membrane</keyword>
<feature type="transmembrane region" description="Helical" evidence="8">
    <location>
        <begin position="158"/>
        <end position="181"/>
    </location>
</feature>
<dbReference type="InterPro" id="IPR011701">
    <property type="entry name" value="MFS"/>
</dbReference>
<comment type="similarity">
    <text evidence="2">Belongs to the major facilitator superfamily. Nitrate/nitrite porter (TC 2.A.1.8) family.</text>
</comment>
<evidence type="ECO:0000256" key="4">
    <source>
        <dbReference type="ARBA" id="ARBA00022989"/>
    </source>
</evidence>
<dbReference type="Pfam" id="PF07690">
    <property type="entry name" value="MFS_1"/>
    <property type="match status" value="1"/>
</dbReference>
<reference evidence="10 11" key="1">
    <citation type="journal article" date="2012" name="Genome Biol.">
        <title>Genome and low-iron response of an oceanic diatom adapted to chronic iron limitation.</title>
        <authorList>
            <person name="Lommer M."/>
            <person name="Specht M."/>
            <person name="Roy A.S."/>
            <person name="Kraemer L."/>
            <person name="Andreson R."/>
            <person name="Gutowska M.A."/>
            <person name="Wolf J."/>
            <person name="Bergner S.V."/>
            <person name="Schilhabel M.B."/>
            <person name="Klostermeier U.C."/>
            <person name="Beiko R.G."/>
            <person name="Rosenstiel P."/>
            <person name="Hippler M."/>
            <person name="Laroche J."/>
        </authorList>
    </citation>
    <scope>NUCLEOTIDE SEQUENCE [LARGE SCALE GENOMIC DNA]</scope>
    <source>
        <strain evidence="10 11">CCMP1005</strain>
    </source>
</reference>
<feature type="transmembrane region" description="Helical" evidence="8">
    <location>
        <begin position="193"/>
        <end position="216"/>
    </location>
</feature>
<feature type="transmembrane region" description="Helical" evidence="8">
    <location>
        <begin position="444"/>
        <end position="461"/>
    </location>
</feature>
<evidence type="ECO:0000256" key="6">
    <source>
        <dbReference type="ARBA" id="ARBA00023136"/>
    </source>
</evidence>
<name>K0TKX9_THAOC</name>
<evidence type="ECO:0000259" key="9">
    <source>
        <dbReference type="PROSITE" id="PS50850"/>
    </source>
</evidence>
<keyword evidence="4 8" id="KW-1133">Transmembrane helix</keyword>
<dbReference type="InterPro" id="IPR044772">
    <property type="entry name" value="NO3_transporter"/>
</dbReference>
<proteinExistence type="inferred from homology"/>
<gene>
    <name evidence="10" type="ORF">THAOC_07154</name>
</gene>
<dbReference type="GO" id="GO:0015112">
    <property type="term" value="F:nitrate transmembrane transporter activity"/>
    <property type="evidence" value="ECO:0007669"/>
    <property type="project" value="InterPro"/>
</dbReference>
<feature type="transmembrane region" description="Helical" evidence="8">
    <location>
        <begin position="390"/>
        <end position="411"/>
    </location>
</feature>
<feature type="transmembrane region" description="Helical" evidence="8">
    <location>
        <begin position="365"/>
        <end position="384"/>
    </location>
</feature>
<keyword evidence="5" id="KW-0534">Nitrate assimilation</keyword>
<feature type="transmembrane region" description="Helical" evidence="8">
    <location>
        <begin position="228"/>
        <end position="250"/>
    </location>
</feature>
<evidence type="ECO:0000313" key="11">
    <source>
        <dbReference type="Proteomes" id="UP000266841"/>
    </source>
</evidence>
<keyword evidence="3 8" id="KW-0812">Transmembrane</keyword>
<feature type="transmembrane region" description="Helical" evidence="8">
    <location>
        <begin position="135"/>
        <end position="152"/>
    </location>
</feature>
<evidence type="ECO:0000256" key="3">
    <source>
        <dbReference type="ARBA" id="ARBA00022692"/>
    </source>
</evidence>
<feature type="compositionally biased region" description="Low complexity" evidence="7">
    <location>
        <begin position="18"/>
        <end position="29"/>
    </location>
</feature>
<dbReference type="GO" id="GO:0016020">
    <property type="term" value="C:membrane"/>
    <property type="evidence" value="ECO:0007669"/>
    <property type="project" value="UniProtKB-SubCell"/>
</dbReference>
<evidence type="ECO:0000256" key="2">
    <source>
        <dbReference type="ARBA" id="ARBA00008432"/>
    </source>
</evidence>
<feature type="transmembrane region" description="Helical" evidence="8">
    <location>
        <begin position="418"/>
        <end position="438"/>
    </location>
</feature>
<accession>K0TKX9</accession>
<dbReference type="InterPro" id="IPR036259">
    <property type="entry name" value="MFS_trans_sf"/>
</dbReference>
<protein>
    <recommendedName>
        <fullName evidence="9">Major facilitator superfamily (MFS) profile domain-containing protein</fullName>
    </recommendedName>
</protein>
<dbReference type="eggNOG" id="ENOG502QPIC">
    <property type="taxonomic scope" value="Eukaryota"/>
</dbReference>
<dbReference type="InterPro" id="IPR020846">
    <property type="entry name" value="MFS_dom"/>
</dbReference>
<feature type="region of interest" description="Disordered" evidence="7">
    <location>
        <begin position="13"/>
        <end position="36"/>
    </location>
</feature>
<feature type="transmembrane region" description="Helical" evidence="8">
    <location>
        <begin position="289"/>
        <end position="314"/>
    </location>
</feature>
<organism evidence="10 11">
    <name type="scientific">Thalassiosira oceanica</name>
    <name type="common">Marine diatom</name>
    <dbReference type="NCBI Taxonomy" id="159749"/>
    <lineage>
        <taxon>Eukaryota</taxon>
        <taxon>Sar</taxon>
        <taxon>Stramenopiles</taxon>
        <taxon>Ochrophyta</taxon>
        <taxon>Bacillariophyta</taxon>
        <taxon>Coscinodiscophyceae</taxon>
        <taxon>Thalassiosirophycidae</taxon>
        <taxon>Thalassiosirales</taxon>
        <taxon>Thalassiosiraceae</taxon>
        <taxon>Thalassiosira</taxon>
    </lineage>
</organism>
<dbReference type="PROSITE" id="PS50850">
    <property type="entry name" value="MFS"/>
    <property type="match status" value="1"/>
</dbReference>
<feature type="transmembrane region" description="Helical" evidence="8">
    <location>
        <begin position="105"/>
        <end position="123"/>
    </location>
</feature>
<evidence type="ECO:0000313" key="10">
    <source>
        <dbReference type="EMBL" id="EJK71412.1"/>
    </source>
</evidence>
<dbReference type="GO" id="GO:0042128">
    <property type="term" value="P:nitrate assimilation"/>
    <property type="evidence" value="ECO:0007669"/>
    <property type="project" value="UniProtKB-KW"/>
</dbReference>
<dbReference type="Proteomes" id="UP000266841">
    <property type="component" value="Unassembled WGS sequence"/>
</dbReference>
<evidence type="ECO:0000256" key="8">
    <source>
        <dbReference type="SAM" id="Phobius"/>
    </source>
</evidence>
<comment type="caution">
    <text evidence="10">The sequence shown here is derived from an EMBL/GenBank/DDBJ whole genome shotgun (WGS) entry which is preliminary data.</text>
</comment>
<evidence type="ECO:0000256" key="7">
    <source>
        <dbReference type="SAM" id="MobiDB-lite"/>
    </source>
</evidence>
<dbReference type="AlphaFoldDB" id="K0TKX9"/>
<dbReference type="PANTHER" id="PTHR23515">
    <property type="entry name" value="HIGH-AFFINITY NITRATE TRANSPORTER 2.3"/>
    <property type="match status" value="1"/>
</dbReference>
<keyword evidence="11" id="KW-1185">Reference proteome</keyword>
<dbReference type="OrthoDB" id="434240at2759"/>
<dbReference type="Gene3D" id="1.20.1250.20">
    <property type="entry name" value="MFS general substrate transporter like domains"/>
    <property type="match status" value="2"/>
</dbReference>
<feature type="region of interest" description="Disordered" evidence="7">
    <location>
        <begin position="473"/>
        <end position="495"/>
    </location>
</feature>
<dbReference type="EMBL" id="AGNL01007261">
    <property type="protein sequence ID" value="EJK71412.1"/>
    <property type="molecule type" value="Genomic_DNA"/>
</dbReference>